<keyword evidence="4" id="KW-0732">Signal</keyword>
<dbReference type="SUPFAM" id="SSF56574">
    <property type="entry name" value="Serpins"/>
    <property type="match status" value="1"/>
</dbReference>
<feature type="chain" id="PRO_5045314955" evidence="4">
    <location>
        <begin position="24"/>
        <end position="426"/>
    </location>
</feature>
<evidence type="ECO:0000313" key="7">
    <source>
        <dbReference type="RefSeq" id="XP_013791717.2"/>
    </source>
</evidence>
<sequence>MYLTAMASICFLATLFLICTSLGLTIQQCISHNDSAGTQEDIDAAVRAYVNGSLNFGLEMFRILQAEPSDNTTRGLFFSPFSVWSALAITFTGTKGYTENELRCLLGIGGVDKGFNAVAYKSTQRWYEERRKGNDSFRLANQLYFHYDIPLRECLMDYFKEDVSQLDFHRYPEQARLTINEWVEEQTDYKITGFLPSSSINSMTNFVIVNAVYFKGTWMQQFEIHKTRPGTFTSGVGIEQEAQMMNMRGIFLYGVNEVLKCQVLELPFSGNDFSMVILLPENRYFGVDILSRLITPDQVSDIFFSVYPTDVWVSLPKFRTESNFDLAFVLQKMGLREIFDPRYANLTGFTEHKVVVNMDGVYHKAFIEVNEEGAEAAAATGILAARSARPVGPVKFIADHPFFYYVRDNLSNIILFMGTVVRPIYD</sequence>
<organism evidence="6 7">
    <name type="scientific">Limulus polyphemus</name>
    <name type="common">Atlantic horseshoe crab</name>
    <dbReference type="NCBI Taxonomy" id="6850"/>
    <lineage>
        <taxon>Eukaryota</taxon>
        <taxon>Metazoa</taxon>
        <taxon>Ecdysozoa</taxon>
        <taxon>Arthropoda</taxon>
        <taxon>Chelicerata</taxon>
        <taxon>Merostomata</taxon>
        <taxon>Xiphosura</taxon>
        <taxon>Limulidae</taxon>
        <taxon>Limulus</taxon>
    </lineage>
</organism>
<dbReference type="InterPro" id="IPR042185">
    <property type="entry name" value="Serpin_sf_2"/>
</dbReference>
<dbReference type="Gene3D" id="3.30.497.10">
    <property type="entry name" value="Antithrombin, subunit I, domain 2"/>
    <property type="match status" value="1"/>
</dbReference>
<evidence type="ECO:0000256" key="1">
    <source>
        <dbReference type="ARBA" id="ARBA00022690"/>
    </source>
</evidence>
<dbReference type="InterPro" id="IPR023796">
    <property type="entry name" value="Serpin_dom"/>
</dbReference>
<keyword evidence="6" id="KW-1185">Reference proteome</keyword>
<dbReference type="PANTHER" id="PTHR11461">
    <property type="entry name" value="SERINE PROTEASE INHIBITOR, SERPIN"/>
    <property type="match status" value="1"/>
</dbReference>
<feature type="signal peptide" evidence="4">
    <location>
        <begin position="1"/>
        <end position="23"/>
    </location>
</feature>
<accession>A0ABM1BZR1</accession>
<evidence type="ECO:0000259" key="5">
    <source>
        <dbReference type="SMART" id="SM00093"/>
    </source>
</evidence>
<dbReference type="InterPro" id="IPR023795">
    <property type="entry name" value="Serpin_CS"/>
</dbReference>
<proteinExistence type="inferred from homology"/>
<dbReference type="Pfam" id="PF00079">
    <property type="entry name" value="Serpin"/>
    <property type="match status" value="1"/>
</dbReference>
<dbReference type="SMART" id="SM00093">
    <property type="entry name" value="SERPIN"/>
    <property type="match status" value="1"/>
</dbReference>
<dbReference type="PANTHER" id="PTHR11461:SF278">
    <property type="entry name" value="SERINE PROTEASE INHIBITOR 88EA"/>
    <property type="match status" value="1"/>
</dbReference>
<dbReference type="InterPro" id="IPR036186">
    <property type="entry name" value="Serpin_sf"/>
</dbReference>
<reference evidence="7" key="1">
    <citation type="submission" date="2025-08" db="UniProtKB">
        <authorList>
            <consortium name="RefSeq"/>
        </authorList>
    </citation>
    <scope>IDENTIFICATION</scope>
    <source>
        <tissue evidence="7">Muscle</tissue>
    </source>
</reference>
<evidence type="ECO:0000313" key="6">
    <source>
        <dbReference type="Proteomes" id="UP000694941"/>
    </source>
</evidence>
<evidence type="ECO:0000256" key="4">
    <source>
        <dbReference type="SAM" id="SignalP"/>
    </source>
</evidence>
<dbReference type="GeneID" id="106475580"/>
<dbReference type="PROSITE" id="PS00284">
    <property type="entry name" value="SERPIN"/>
    <property type="match status" value="1"/>
</dbReference>
<dbReference type="InterPro" id="IPR042178">
    <property type="entry name" value="Serpin_sf_1"/>
</dbReference>
<dbReference type="CDD" id="cd19594">
    <property type="entry name" value="serpin_crustaceans_chelicerates_insects"/>
    <property type="match status" value="1"/>
</dbReference>
<name>A0ABM1BZR1_LIMPO</name>
<dbReference type="RefSeq" id="XP_013791717.2">
    <property type="nucleotide sequence ID" value="XM_013936263.2"/>
</dbReference>
<dbReference type="InterPro" id="IPR000215">
    <property type="entry name" value="Serpin_fam"/>
</dbReference>
<keyword evidence="2" id="KW-0722">Serine protease inhibitor</keyword>
<evidence type="ECO:0000256" key="2">
    <source>
        <dbReference type="ARBA" id="ARBA00022900"/>
    </source>
</evidence>
<dbReference type="Gene3D" id="2.30.39.10">
    <property type="entry name" value="Alpha-1-antitrypsin, domain 1"/>
    <property type="match status" value="1"/>
</dbReference>
<gene>
    <name evidence="7" type="primary">LOC106475580</name>
</gene>
<dbReference type="Proteomes" id="UP000694941">
    <property type="component" value="Unplaced"/>
</dbReference>
<feature type="domain" description="Serpin" evidence="5">
    <location>
        <begin position="58"/>
        <end position="423"/>
    </location>
</feature>
<evidence type="ECO:0000256" key="3">
    <source>
        <dbReference type="RuleBase" id="RU000411"/>
    </source>
</evidence>
<comment type="similarity">
    <text evidence="3">Belongs to the serpin family.</text>
</comment>
<keyword evidence="1" id="KW-0646">Protease inhibitor</keyword>
<protein>
    <submittedName>
        <fullName evidence="7">Leukocyte elastase inhibitor-like</fullName>
    </submittedName>
</protein>